<sequence length="300" mass="32658">MQTTYHGIIPPLVTPLLDNDTLDINGLEKLIEHVIAGGVHGLFILGTTGEAQSLSFDLRAKMIKETVRILRHRLPLLVGISDTSISDSISLSHIAKQAGAEAVVSAPPYYYATGQPELGEFYEALVEQLPLPVFLYNMPIHTKVSFAPSTVKQIAQNPKVVGFKDSSANGAYFQAVMYEMRGHKDFSIFVGPEEMTAEAVLSGASGGVNGGANIFPELYVRLYNAASRKDLDEVKKLQEIVMQISSIIYTQGAFGSSYLKGVKCALSVLGICNDYLAPPFNRFGIEHRAKIEQGLHEIAI</sequence>
<dbReference type="PIRSF" id="PIRSF001365">
    <property type="entry name" value="DHDPS"/>
    <property type="match status" value="1"/>
</dbReference>
<proteinExistence type="inferred from homology"/>
<evidence type="ECO:0008006" key="7">
    <source>
        <dbReference type="Google" id="ProtNLM"/>
    </source>
</evidence>
<dbReference type="GO" id="GO:0005829">
    <property type="term" value="C:cytosol"/>
    <property type="evidence" value="ECO:0007669"/>
    <property type="project" value="TreeGrafter"/>
</dbReference>
<dbReference type="Pfam" id="PF00701">
    <property type="entry name" value="DHDPS"/>
    <property type="match status" value="1"/>
</dbReference>
<protein>
    <recommendedName>
        <fullName evidence="7">Dihydrodipicolinate synthase family protein</fullName>
    </recommendedName>
</protein>
<evidence type="ECO:0000256" key="4">
    <source>
        <dbReference type="PIRSR" id="PIRSR001365-1"/>
    </source>
</evidence>
<keyword evidence="1 3" id="KW-0456">Lyase</keyword>
<organism evidence="6">
    <name type="scientific">uncultured Dysgonomonas sp</name>
    <dbReference type="NCBI Taxonomy" id="206096"/>
    <lineage>
        <taxon>Bacteria</taxon>
        <taxon>Pseudomonadati</taxon>
        <taxon>Bacteroidota</taxon>
        <taxon>Bacteroidia</taxon>
        <taxon>Bacteroidales</taxon>
        <taxon>Dysgonomonadaceae</taxon>
        <taxon>Dysgonomonas</taxon>
        <taxon>environmental samples</taxon>
    </lineage>
</organism>
<dbReference type="SMART" id="SM01130">
    <property type="entry name" value="DHDPS"/>
    <property type="match status" value="1"/>
</dbReference>
<comment type="similarity">
    <text evidence="3">Belongs to the DapA family.</text>
</comment>
<dbReference type="Gene3D" id="3.20.20.70">
    <property type="entry name" value="Aldolase class I"/>
    <property type="match status" value="1"/>
</dbReference>
<name>A0A212JCP9_9BACT</name>
<dbReference type="InterPro" id="IPR002220">
    <property type="entry name" value="DapA-like"/>
</dbReference>
<reference evidence="6" key="1">
    <citation type="submission" date="2016-04" db="EMBL/GenBank/DDBJ databases">
        <authorList>
            <person name="Evans L.H."/>
            <person name="Alamgir A."/>
            <person name="Owens N."/>
            <person name="Weber N.D."/>
            <person name="Virtaneva K."/>
            <person name="Barbian K."/>
            <person name="Babar A."/>
            <person name="Rosenke K."/>
        </authorList>
    </citation>
    <scope>NUCLEOTIDE SEQUENCE</scope>
    <source>
        <strain evidence="6">86-1</strain>
    </source>
</reference>
<evidence type="ECO:0000256" key="2">
    <source>
        <dbReference type="ARBA" id="ARBA00023270"/>
    </source>
</evidence>
<feature type="active site" description="Proton donor/acceptor" evidence="4">
    <location>
        <position position="136"/>
    </location>
</feature>
<dbReference type="PANTHER" id="PTHR42849:SF1">
    <property type="entry name" value="N-ACETYLNEURAMINATE LYASE"/>
    <property type="match status" value="1"/>
</dbReference>
<feature type="active site" description="Schiff-base intermediate with substrate" evidence="4">
    <location>
        <position position="164"/>
    </location>
</feature>
<dbReference type="InterPro" id="IPR020625">
    <property type="entry name" value="Schiff_base-form_aldolases_AS"/>
</dbReference>
<dbReference type="InterPro" id="IPR013785">
    <property type="entry name" value="Aldolase_TIM"/>
</dbReference>
<evidence type="ECO:0000313" key="6">
    <source>
        <dbReference type="EMBL" id="SBV97211.1"/>
    </source>
</evidence>
<feature type="binding site" evidence="5">
    <location>
        <position position="48"/>
    </location>
    <ligand>
        <name>pyruvate</name>
        <dbReference type="ChEBI" id="CHEBI:15361"/>
    </ligand>
</feature>
<keyword evidence="2" id="KW-0704">Schiff base</keyword>
<feature type="binding site" evidence="5">
    <location>
        <position position="208"/>
    </location>
    <ligand>
        <name>pyruvate</name>
        <dbReference type="ChEBI" id="CHEBI:15361"/>
    </ligand>
</feature>
<gene>
    <name evidence="6" type="ORF">KL86DYS1_11850</name>
</gene>
<evidence type="ECO:0000256" key="5">
    <source>
        <dbReference type="PIRSR" id="PIRSR001365-2"/>
    </source>
</evidence>
<dbReference type="GO" id="GO:0008747">
    <property type="term" value="F:N-acetylneuraminate lyase activity"/>
    <property type="evidence" value="ECO:0007669"/>
    <property type="project" value="TreeGrafter"/>
</dbReference>
<evidence type="ECO:0000256" key="3">
    <source>
        <dbReference type="PIRNR" id="PIRNR001365"/>
    </source>
</evidence>
<dbReference type="PRINTS" id="PR00146">
    <property type="entry name" value="DHPICSNTHASE"/>
</dbReference>
<dbReference type="PROSITE" id="PS00666">
    <property type="entry name" value="DHDPS_2"/>
    <property type="match status" value="1"/>
</dbReference>
<accession>A0A212JCP9</accession>
<dbReference type="EMBL" id="FLUM01000001">
    <property type="protein sequence ID" value="SBV97211.1"/>
    <property type="molecule type" value="Genomic_DNA"/>
</dbReference>
<dbReference type="PANTHER" id="PTHR42849">
    <property type="entry name" value="N-ACETYLNEURAMINATE LYASE"/>
    <property type="match status" value="1"/>
</dbReference>
<dbReference type="SUPFAM" id="SSF51569">
    <property type="entry name" value="Aldolase"/>
    <property type="match status" value="1"/>
</dbReference>
<evidence type="ECO:0000256" key="1">
    <source>
        <dbReference type="ARBA" id="ARBA00023239"/>
    </source>
</evidence>
<dbReference type="RefSeq" id="WP_296940149.1">
    <property type="nucleotide sequence ID" value="NZ_LT599032.1"/>
</dbReference>
<dbReference type="AlphaFoldDB" id="A0A212JCP9"/>
<dbReference type="GO" id="GO:0019262">
    <property type="term" value="P:N-acetylneuraminate catabolic process"/>
    <property type="evidence" value="ECO:0007669"/>
    <property type="project" value="TreeGrafter"/>
</dbReference>
<dbReference type="CDD" id="cd00408">
    <property type="entry name" value="DHDPS-like"/>
    <property type="match status" value="1"/>
</dbReference>